<comment type="similarity">
    <text evidence="1">Belongs to the CFA/CMAS family.</text>
</comment>
<accession>A0A7I9XTN9</accession>
<evidence type="ECO:0000256" key="7">
    <source>
        <dbReference type="PIRSR" id="PIRSR003085-2"/>
    </source>
</evidence>
<dbReference type="InterPro" id="IPR003333">
    <property type="entry name" value="CMAS"/>
</dbReference>
<dbReference type="InterPro" id="IPR029063">
    <property type="entry name" value="SAM-dependent_MTases_sf"/>
</dbReference>
<evidence type="ECO:0000256" key="5">
    <source>
        <dbReference type="ARBA" id="ARBA00023098"/>
    </source>
</evidence>
<dbReference type="GO" id="GO:0032259">
    <property type="term" value="P:methylation"/>
    <property type="evidence" value="ECO:0007669"/>
    <property type="project" value="UniProtKB-KW"/>
</dbReference>
<keyword evidence="5" id="KW-0443">Lipid metabolism</keyword>
<evidence type="ECO:0000256" key="4">
    <source>
        <dbReference type="ARBA" id="ARBA00022691"/>
    </source>
</evidence>
<feature type="binding site" evidence="7">
    <location>
        <begin position="101"/>
        <end position="106"/>
    </location>
    <ligand>
        <name>S-adenosyl-L-methionine</name>
        <dbReference type="ChEBI" id="CHEBI:59789"/>
    </ligand>
</feature>
<evidence type="ECO:0000256" key="6">
    <source>
        <dbReference type="PIRSR" id="PIRSR003085-1"/>
    </source>
</evidence>
<evidence type="ECO:0000256" key="2">
    <source>
        <dbReference type="ARBA" id="ARBA00022603"/>
    </source>
</evidence>
<feature type="binding site" evidence="7">
    <location>
        <begin position="130"/>
        <end position="131"/>
    </location>
    <ligand>
        <name>S-adenosyl-L-methionine</name>
        <dbReference type="ChEBI" id="CHEBI:59789"/>
    </ligand>
</feature>
<dbReference type="RefSeq" id="WP_163754390.1">
    <property type="nucleotide sequence ID" value="NZ_BLKW01000002.1"/>
</dbReference>
<dbReference type="SUPFAM" id="SSF53335">
    <property type="entry name" value="S-adenosyl-L-methionine-dependent methyltransferases"/>
    <property type="match status" value="1"/>
</dbReference>
<dbReference type="Gene3D" id="3.40.50.150">
    <property type="entry name" value="Vaccinia Virus protein VP39"/>
    <property type="match status" value="1"/>
</dbReference>
<evidence type="ECO:0000256" key="1">
    <source>
        <dbReference type="ARBA" id="ARBA00010815"/>
    </source>
</evidence>
<feature type="binding site" evidence="7">
    <location>
        <begin position="40"/>
        <end position="41"/>
    </location>
    <ligand>
        <name>S-adenosyl-L-methionine</name>
        <dbReference type="ChEBI" id="CHEBI:59789"/>
    </ligand>
</feature>
<dbReference type="GO" id="GO:0008168">
    <property type="term" value="F:methyltransferase activity"/>
    <property type="evidence" value="ECO:0007669"/>
    <property type="project" value="UniProtKB-KW"/>
</dbReference>
<keyword evidence="2" id="KW-0489">Methyltransferase</keyword>
<dbReference type="InterPro" id="IPR050723">
    <property type="entry name" value="CFA/CMAS"/>
</dbReference>
<reference evidence="8 9" key="1">
    <citation type="journal article" date="2019" name="Emerg. Microbes Infect.">
        <title>Comprehensive subspecies identification of 175 nontuberculous mycobacteria species based on 7547 genomic profiles.</title>
        <authorList>
            <person name="Matsumoto Y."/>
            <person name="Kinjo T."/>
            <person name="Motooka D."/>
            <person name="Nabeya D."/>
            <person name="Jung N."/>
            <person name="Uechi K."/>
            <person name="Horii T."/>
            <person name="Iida T."/>
            <person name="Fujita J."/>
            <person name="Nakamura S."/>
        </authorList>
    </citation>
    <scope>NUCLEOTIDE SEQUENCE [LARGE SCALE GENOMIC DNA]</scope>
    <source>
        <strain evidence="8 9">JCM 17322</strain>
    </source>
</reference>
<feature type="active site" evidence="6">
    <location>
        <position position="276"/>
    </location>
</feature>
<keyword evidence="4" id="KW-0949">S-adenosyl-L-methionine</keyword>
<gene>
    <name evidence="8" type="ORF">MBOT_07440</name>
</gene>
<protein>
    <submittedName>
        <fullName evidence="8">Cyclopropane-fatty-acyl-phospholipid synthase</fullName>
    </submittedName>
</protein>
<dbReference type="PANTHER" id="PTHR43667">
    <property type="entry name" value="CYCLOPROPANE-FATTY-ACYL-PHOSPHOLIPID SYNTHASE"/>
    <property type="match status" value="1"/>
</dbReference>
<organism evidence="8 9">
    <name type="scientific">Mycobacterium botniense</name>
    <dbReference type="NCBI Taxonomy" id="84962"/>
    <lineage>
        <taxon>Bacteria</taxon>
        <taxon>Bacillati</taxon>
        <taxon>Actinomycetota</taxon>
        <taxon>Actinomycetes</taxon>
        <taxon>Mycobacteriales</taxon>
        <taxon>Mycobacteriaceae</taxon>
        <taxon>Mycobacterium</taxon>
    </lineage>
</organism>
<proteinExistence type="inferred from homology"/>
<dbReference type="Pfam" id="PF02353">
    <property type="entry name" value="CMAS"/>
    <property type="match status" value="1"/>
</dbReference>
<evidence type="ECO:0000313" key="8">
    <source>
        <dbReference type="EMBL" id="GFG73379.1"/>
    </source>
</evidence>
<feature type="binding site" evidence="7">
    <location>
        <begin position="75"/>
        <end position="83"/>
    </location>
    <ligand>
        <name>S-adenosyl-L-methionine</name>
        <dbReference type="ChEBI" id="CHEBI:59789"/>
    </ligand>
</feature>
<keyword evidence="3" id="KW-0808">Transferase</keyword>
<dbReference type="FunFam" id="3.40.50.150:FF:000115">
    <property type="entry name" value="Cyclopropane mycolic acid synthase 1"/>
    <property type="match status" value="1"/>
</dbReference>
<keyword evidence="9" id="KW-1185">Reference proteome</keyword>
<name>A0A7I9XTN9_9MYCO</name>
<dbReference type="GO" id="GO:0008610">
    <property type="term" value="P:lipid biosynthetic process"/>
    <property type="evidence" value="ECO:0007669"/>
    <property type="project" value="InterPro"/>
</dbReference>
<dbReference type="NCBIfam" id="NF040660">
    <property type="entry name" value="mycolic_MTase"/>
    <property type="match status" value="1"/>
</dbReference>
<dbReference type="PANTHER" id="PTHR43667:SF1">
    <property type="entry name" value="CYCLOPROPANE-FATTY-ACYL-PHOSPHOLIPID SYNTHASE"/>
    <property type="match status" value="1"/>
</dbReference>
<dbReference type="InterPro" id="IPR047672">
    <property type="entry name" value="CMAS_actinobact"/>
</dbReference>
<dbReference type="EMBL" id="BLKW01000002">
    <property type="protein sequence ID" value="GFG73379.1"/>
    <property type="molecule type" value="Genomic_DNA"/>
</dbReference>
<dbReference type="Proteomes" id="UP000465361">
    <property type="component" value="Unassembled WGS sequence"/>
</dbReference>
<evidence type="ECO:0000313" key="9">
    <source>
        <dbReference type="Proteomes" id="UP000465361"/>
    </source>
</evidence>
<dbReference type="AlphaFoldDB" id="A0A7I9XTN9"/>
<evidence type="ECO:0000256" key="3">
    <source>
        <dbReference type="ARBA" id="ARBA00022679"/>
    </source>
</evidence>
<sequence>MAQRAAQPGTQLRPHFEDVQSHYDLSDEFYRLFLDPTQTYSCAYFERDDMSLEEAQLAKIDLSLGKLGLRPGMTLLDVGCGWGATLKRAVERYDVNVIGLTLSKNQAQHVQKMFDEMDTPRTRQVRLQGWEQFHEPVDRIVSIGAFEHFGYDRYDDFFTMAYQVLPADGVMLLHTIVLASSAEVEQRQLKMTMSLLRFVKFIMDEIFPGGRLPQVSLVTEHATRAGFEVARVQPLRLHYARTLDCWAASLRAHKDQAIAIQSEEVYERYMKYLTGCADLFRTGYTDVCQFTLVKKPAA</sequence>
<dbReference type="PIRSF" id="PIRSF003085">
    <property type="entry name" value="CMAS"/>
    <property type="match status" value="1"/>
</dbReference>
<dbReference type="CDD" id="cd02440">
    <property type="entry name" value="AdoMet_MTases"/>
    <property type="match status" value="1"/>
</dbReference>
<comment type="caution">
    <text evidence="8">The sequence shown here is derived from an EMBL/GenBank/DDBJ whole genome shotgun (WGS) entry which is preliminary data.</text>
</comment>